<protein>
    <recommendedName>
        <fullName evidence="3">Nucleotidase</fullName>
        <ecNumber evidence="3">3.1.3.-</ecNumber>
    </recommendedName>
</protein>
<dbReference type="GO" id="GO:0008253">
    <property type="term" value="F:5'-nucleotidase activity"/>
    <property type="evidence" value="ECO:0007669"/>
    <property type="project" value="InterPro"/>
</dbReference>
<feature type="active site" description="Proton donor" evidence="4">
    <location>
        <position position="8"/>
    </location>
</feature>
<dbReference type="InterPro" id="IPR009206">
    <property type="entry name" value="Nucleotidase_putative"/>
</dbReference>
<dbReference type="KEGG" id="fpn:ABE65_003290"/>
<dbReference type="Gene3D" id="3.40.50.1000">
    <property type="entry name" value="HAD superfamily/HAD-like"/>
    <property type="match status" value="1"/>
</dbReference>
<evidence type="ECO:0000256" key="3">
    <source>
        <dbReference type="PIRNR" id="PIRNR021362"/>
    </source>
</evidence>
<dbReference type="InterPro" id="IPR023214">
    <property type="entry name" value="HAD_sf"/>
</dbReference>
<evidence type="ECO:0000256" key="1">
    <source>
        <dbReference type="ARBA" id="ARBA00009589"/>
    </source>
</evidence>
<evidence type="ECO:0000313" key="5">
    <source>
        <dbReference type="EMBL" id="ANC75890.1"/>
    </source>
</evidence>
<dbReference type="Proteomes" id="UP000076623">
    <property type="component" value="Chromosome"/>
</dbReference>
<sequence length="192" mass="22936">MRFGFDIDDTLINLRQHAFHIYNRKLKQDVPIDVFDTIETLEIHEPFGLSKKEGNQMWIDSMEEIYFTDCPAYPDAIEVLQELDREGHEIFYITARPAEHCEETKKWVEKAGFPVQEGRFFCGMKDEQKIHTIKDLNLDFYFDDKPNVLNTLTEEPVQLYVRHQNYNKHLDMPRLTNWSELKNIIEKHSNKK</sequence>
<proteinExistence type="inferred from homology"/>
<dbReference type="InterPro" id="IPR010708">
    <property type="entry name" value="5'(3')-deoxyribonucleotidase"/>
</dbReference>
<dbReference type="PANTHER" id="PTHR35134">
    <property type="entry name" value="NUCLEOTIDASE YQFW-RELATED"/>
    <property type="match status" value="1"/>
</dbReference>
<accession>A0A160IKE2</accession>
<feature type="active site" description="Nucleophile" evidence="4">
    <location>
        <position position="6"/>
    </location>
</feature>
<evidence type="ECO:0000256" key="2">
    <source>
        <dbReference type="ARBA" id="ARBA00022801"/>
    </source>
</evidence>
<dbReference type="AlphaFoldDB" id="A0A160IKE2"/>
<comment type="similarity">
    <text evidence="1 3">Belongs to the 5'(3')-deoxyribonucleotidase family.</text>
</comment>
<dbReference type="InterPro" id="IPR036412">
    <property type="entry name" value="HAD-like_sf"/>
</dbReference>
<evidence type="ECO:0000256" key="4">
    <source>
        <dbReference type="PIRSR" id="PIRSR610708-1"/>
    </source>
</evidence>
<dbReference type="Pfam" id="PF06941">
    <property type="entry name" value="NT5C"/>
    <property type="match status" value="1"/>
</dbReference>
<dbReference type="GO" id="GO:0009264">
    <property type="term" value="P:deoxyribonucleotide catabolic process"/>
    <property type="evidence" value="ECO:0007669"/>
    <property type="project" value="InterPro"/>
</dbReference>
<dbReference type="EMBL" id="CP015378">
    <property type="protein sequence ID" value="ANC75890.1"/>
    <property type="molecule type" value="Genomic_DNA"/>
</dbReference>
<keyword evidence="6" id="KW-1185">Reference proteome</keyword>
<organism evidence="5 6">
    <name type="scientific">Fictibacillus phosphorivorans</name>
    <dbReference type="NCBI Taxonomy" id="1221500"/>
    <lineage>
        <taxon>Bacteria</taxon>
        <taxon>Bacillati</taxon>
        <taxon>Bacillota</taxon>
        <taxon>Bacilli</taxon>
        <taxon>Bacillales</taxon>
        <taxon>Fictibacillaceae</taxon>
        <taxon>Fictibacillus</taxon>
    </lineage>
</organism>
<dbReference type="EC" id="3.1.3.-" evidence="3"/>
<gene>
    <name evidence="5" type="ORF">ABE65_003290</name>
</gene>
<dbReference type="PANTHER" id="PTHR35134:SF2">
    <property type="entry name" value="NUCLEOTIDASE YQFW-RELATED"/>
    <property type="match status" value="1"/>
</dbReference>
<dbReference type="SUPFAM" id="SSF56784">
    <property type="entry name" value="HAD-like"/>
    <property type="match status" value="1"/>
</dbReference>
<name>A0A160IKE2_9BACL</name>
<dbReference type="RefSeq" id="WP_066391288.1">
    <property type="nucleotide sequence ID" value="NZ_CP015378.1"/>
</dbReference>
<dbReference type="InterPro" id="IPR052419">
    <property type="entry name" value="5_3-deoxyribonucleotidase-like"/>
</dbReference>
<dbReference type="PIRSF" id="PIRSF021362">
    <property type="entry name" value="UCP021362_HAD"/>
    <property type="match status" value="1"/>
</dbReference>
<evidence type="ECO:0000313" key="6">
    <source>
        <dbReference type="Proteomes" id="UP000076623"/>
    </source>
</evidence>
<dbReference type="STRING" id="1221500.ABE65_003290"/>
<reference evidence="5 6" key="1">
    <citation type="submission" date="2016-04" db="EMBL/GenBank/DDBJ databases">
        <title>Complete genome sequence of Fictibacillus phosphorivorans G25-29, a strain toxic to nematodes.</title>
        <authorList>
            <person name="Zheng Z."/>
        </authorList>
    </citation>
    <scope>NUCLEOTIDE SEQUENCE [LARGE SCALE GENOMIC DNA]</scope>
    <source>
        <strain evidence="5 6">G25-29</strain>
    </source>
</reference>
<keyword evidence="2 3" id="KW-0378">Hydrolase</keyword>